<protein>
    <recommendedName>
        <fullName evidence="2">Type II secretion system protein GspE N-terminal domain-containing protein</fullName>
    </recommendedName>
</protein>
<accession>A0A951Q740</accession>
<dbReference type="Gene3D" id="3.30.450.90">
    <property type="match status" value="1"/>
</dbReference>
<sequence length="455" mass="50993">MASPLDDRSYFRLSDPVQRRILSQFQGDWVDRLNGEQMFMLIDGILPFEACLYYQVLPLFLEGNRLNLGMVSPEDIPACEYVRRIISYLNYSLVPRQISSEAVQVVLTAYLNHIGERQSLESKRQIFSYGHHRYSDGAASHETTQNDRQTLIVDSPEDLNLPPTATNPVPPSAPPQVPPQLPDLEITLSDASLPDASLPDASLPDASPPETTLPATLEPIQEKPIATVEAASLIKALPPLEIQADYLSAPVETLANLSPRAMLRELLGRVLVGGIGRLYFESHMYYGRVMWSQNGVLQSVLEKLPLMVFRGLIDELKQMAGLSSQTIEQAKQVEIEYLYDRNRVLLRFRFMSGAHGEEATLQVLRGAALKFYQQQQVTKLERDAMGIARQLQNKLKEIRDRAHSEPGITGARFEVLPALSQILRTLEDDLDDLGVNNLDTNNLDVSDSDMNRQGE</sequence>
<feature type="compositionally biased region" description="Pro residues" evidence="1">
    <location>
        <begin position="168"/>
        <end position="181"/>
    </location>
</feature>
<name>A0A951Q740_9CYAN</name>
<evidence type="ECO:0000259" key="2">
    <source>
        <dbReference type="Pfam" id="PF05157"/>
    </source>
</evidence>
<reference evidence="3" key="2">
    <citation type="journal article" date="2022" name="Microbiol. Resour. Announc.">
        <title>Metagenome Sequencing to Explore Phylogenomics of Terrestrial Cyanobacteria.</title>
        <authorList>
            <person name="Ward R.D."/>
            <person name="Stajich J.E."/>
            <person name="Johansen J.R."/>
            <person name="Huntemann M."/>
            <person name="Clum A."/>
            <person name="Foster B."/>
            <person name="Foster B."/>
            <person name="Roux S."/>
            <person name="Palaniappan K."/>
            <person name="Varghese N."/>
            <person name="Mukherjee S."/>
            <person name="Reddy T.B.K."/>
            <person name="Daum C."/>
            <person name="Copeland A."/>
            <person name="Chen I.A."/>
            <person name="Ivanova N.N."/>
            <person name="Kyrpides N.C."/>
            <person name="Shapiro N."/>
            <person name="Eloe-Fadrosh E.A."/>
            <person name="Pietrasiak N."/>
        </authorList>
    </citation>
    <scope>NUCLEOTIDE SEQUENCE</scope>
    <source>
        <strain evidence="3">UHER 2000/2452</strain>
    </source>
</reference>
<dbReference type="InterPro" id="IPR007831">
    <property type="entry name" value="T2SS_GspE_N"/>
</dbReference>
<proteinExistence type="predicted"/>
<dbReference type="Pfam" id="PF05157">
    <property type="entry name" value="MshEN"/>
    <property type="match status" value="1"/>
</dbReference>
<dbReference type="AlphaFoldDB" id="A0A951Q740"/>
<gene>
    <name evidence="3" type="ORF">KME15_04655</name>
</gene>
<comment type="caution">
    <text evidence="3">The sequence shown here is derived from an EMBL/GenBank/DDBJ whole genome shotgun (WGS) entry which is preliminary data.</text>
</comment>
<evidence type="ECO:0000313" key="3">
    <source>
        <dbReference type="EMBL" id="MBW4657942.1"/>
    </source>
</evidence>
<dbReference type="EMBL" id="JAHHHD010000003">
    <property type="protein sequence ID" value="MBW4657942.1"/>
    <property type="molecule type" value="Genomic_DNA"/>
</dbReference>
<dbReference type="InterPro" id="IPR037257">
    <property type="entry name" value="T2SS_E_N_sf"/>
</dbReference>
<dbReference type="Proteomes" id="UP000757435">
    <property type="component" value="Unassembled WGS sequence"/>
</dbReference>
<feature type="domain" description="Type II secretion system protein GspE N-terminal" evidence="2">
    <location>
        <begin position="43"/>
        <end position="102"/>
    </location>
</feature>
<dbReference type="SUPFAM" id="SSF160246">
    <property type="entry name" value="EspE N-terminal domain-like"/>
    <property type="match status" value="1"/>
</dbReference>
<evidence type="ECO:0000313" key="4">
    <source>
        <dbReference type="Proteomes" id="UP000757435"/>
    </source>
</evidence>
<organism evidence="3 4">
    <name type="scientific">Drouetiella hepatica Uher 2000/2452</name>
    <dbReference type="NCBI Taxonomy" id="904376"/>
    <lineage>
        <taxon>Bacteria</taxon>
        <taxon>Bacillati</taxon>
        <taxon>Cyanobacteriota</taxon>
        <taxon>Cyanophyceae</taxon>
        <taxon>Oculatellales</taxon>
        <taxon>Oculatellaceae</taxon>
        <taxon>Drouetiella</taxon>
    </lineage>
</organism>
<evidence type="ECO:0000256" key="1">
    <source>
        <dbReference type="SAM" id="MobiDB-lite"/>
    </source>
</evidence>
<feature type="region of interest" description="Disordered" evidence="1">
    <location>
        <begin position="155"/>
        <end position="182"/>
    </location>
</feature>
<reference evidence="3" key="1">
    <citation type="submission" date="2021-05" db="EMBL/GenBank/DDBJ databases">
        <authorList>
            <person name="Pietrasiak N."/>
            <person name="Ward R."/>
            <person name="Stajich J.E."/>
            <person name="Kurbessoian T."/>
        </authorList>
    </citation>
    <scope>NUCLEOTIDE SEQUENCE</scope>
    <source>
        <strain evidence="3">UHER 2000/2452</strain>
    </source>
</reference>